<protein>
    <recommendedName>
        <fullName evidence="2">RPA-interacting protein C-terminal domain-containing protein</fullName>
    </recommendedName>
</protein>
<feature type="region of interest" description="Disordered" evidence="1">
    <location>
        <begin position="1"/>
        <end position="21"/>
    </location>
</feature>
<accession>A0A137PEH6</accession>
<evidence type="ECO:0000256" key="1">
    <source>
        <dbReference type="SAM" id="MobiDB-lite"/>
    </source>
</evidence>
<evidence type="ECO:0000259" key="2">
    <source>
        <dbReference type="Pfam" id="PF14768"/>
    </source>
</evidence>
<name>A0A137PEH6_CONC2</name>
<dbReference type="AlphaFoldDB" id="A0A137PEH6"/>
<dbReference type="EMBL" id="KQ964437">
    <property type="protein sequence ID" value="KXN73390.1"/>
    <property type="molecule type" value="Genomic_DNA"/>
</dbReference>
<dbReference type="Proteomes" id="UP000070444">
    <property type="component" value="Unassembled WGS sequence"/>
</dbReference>
<evidence type="ECO:0000313" key="3">
    <source>
        <dbReference type="EMBL" id="KXN73390.1"/>
    </source>
</evidence>
<organism evidence="3 4">
    <name type="scientific">Conidiobolus coronatus (strain ATCC 28846 / CBS 209.66 / NRRL 28638)</name>
    <name type="common">Delacroixia coronata</name>
    <dbReference type="NCBI Taxonomy" id="796925"/>
    <lineage>
        <taxon>Eukaryota</taxon>
        <taxon>Fungi</taxon>
        <taxon>Fungi incertae sedis</taxon>
        <taxon>Zoopagomycota</taxon>
        <taxon>Entomophthoromycotina</taxon>
        <taxon>Entomophthoromycetes</taxon>
        <taxon>Entomophthorales</taxon>
        <taxon>Ancylistaceae</taxon>
        <taxon>Conidiobolus</taxon>
    </lineage>
</organism>
<reference evidence="3 4" key="1">
    <citation type="journal article" date="2015" name="Genome Biol. Evol.">
        <title>Phylogenomic analyses indicate that early fungi evolved digesting cell walls of algal ancestors of land plants.</title>
        <authorList>
            <person name="Chang Y."/>
            <person name="Wang S."/>
            <person name="Sekimoto S."/>
            <person name="Aerts A.L."/>
            <person name="Choi C."/>
            <person name="Clum A."/>
            <person name="LaButti K.M."/>
            <person name="Lindquist E.A."/>
            <person name="Yee Ngan C."/>
            <person name="Ohm R.A."/>
            <person name="Salamov A.A."/>
            <person name="Grigoriev I.V."/>
            <person name="Spatafora J.W."/>
            <person name="Berbee M.L."/>
        </authorList>
    </citation>
    <scope>NUCLEOTIDE SEQUENCE [LARGE SCALE GENOMIC DNA]</scope>
    <source>
        <strain evidence="3 4">NRRL 28638</strain>
    </source>
</reference>
<evidence type="ECO:0000313" key="4">
    <source>
        <dbReference type="Proteomes" id="UP000070444"/>
    </source>
</evidence>
<dbReference type="Pfam" id="PF14768">
    <property type="entry name" value="RPA_interact_C"/>
    <property type="match status" value="1"/>
</dbReference>
<keyword evidence="4" id="KW-1185">Reference proteome</keyword>
<gene>
    <name evidence="3" type="ORF">CONCODRAFT_77359</name>
</gene>
<proteinExistence type="predicted"/>
<sequence length="217" mass="25669">MNFQRNTSGARSSPKNQKQTTDIKLIKSKFLKNYQKQRELSREQNSLRFRKIDEKFLNSGENSEFENLSEEEEIRSSQVEELDNYQVELEKAWNSFYLEYFNDSTGEWELDIEQEEFAQLEQLEQMEIESALQSYNNANNVYETNFNCLICSKNLIYNSPYLQCNNCEISYSEKLKEALENAVQYHSSTCSSTPFYIKESEFSISILCEDCNLFNIY</sequence>
<dbReference type="InterPro" id="IPR028159">
    <property type="entry name" value="RPA_interact_C_dom"/>
</dbReference>
<feature type="domain" description="RPA-interacting protein C-terminal" evidence="2">
    <location>
        <begin position="148"/>
        <end position="215"/>
    </location>
</feature>